<comment type="caution">
    <text evidence="1">The sequence shown here is derived from an EMBL/GenBank/DDBJ whole genome shotgun (WGS) entry which is preliminary data.</text>
</comment>
<organism evidence="1 2">
    <name type="scientific">Phytophthora infestans</name>
    <name type="common">Potato late blight agent</name>
    <name type="synonym">Botrytis infestans</name>
    <dbReference type="NCBI Taxonomy" id="4787"/>
    <lineage>
        <taxon>Eukaryota</taxon>
        <taxon>Sar</taxon>
        <taxon>Stramenopiles</taxon>
        <taxon>Oomycota</taxon>
        <taxon>Peronosporomycetes</taxon>
        <taxon>Peronosporales</taxon>
        <taxon>Peronosporaceae</taxon>
        <taxon>Phytophthora</taxon>
    </lineage>
</organism>
<evidence type="ECO:0000313" key="1">
    <source>
        <dbReference type="EMBL" id="KAF4031434.1"/>
    </source>
</evidence>
<sequence length="65" mass="6869">METPAGSSLLPATICSVTDGTANSDFIKTTLPYLFGEIPYVVVKAYLAYINITCTGMVATTVDSM</sequence>
<name>A0A833SI68_PHYIN</name>
<proteinExistence type="predicted"/>
<gene>
    <name evidence="1" type="ORF">GN244_ATG16742</name>
</gene>
<reference evidence="1" key="1">
    <citation type="submission" date="2020-04" db="EMBL/GenBank/DDBJ databases">
        <title>Hybrid Assembly of Korean Phytophthora infestans isolates.</title>
        <authorList>
            <person name="Prokchorchik M."/>
            <person name="Lee Y."/>
            <person name="Seo J."/>
            <person name="Cho J.-H."/>
            <person name="Park Y.-E."/>
            <person name="Jang D.-C."/>
            <person name="Im J.-S."/>
            <person name="Choi J.-G."/>
            <person name="Park H.-J."/>
            <person name="Lee G.-B."/>
            <person name="Lee Y.-G."/>
            <person name="Hong S.-Y."/>
            <person name="Cho K."/>
            <person name="Sohn K.H."/>
        </authorList>
    </citation>
    <scope>NUCLEOTIDE SEQUENCE</scope>
    <source>
        <strain evidence="1">KR_1_A1</strain>
    </source>
</reference>
<accession>A0A833SI68</accession>
<dbReference type="Proteomes" id="UP000602510">
    <property type="component" value="Unassembled WGS sequence"/>
</dbReference>
<dbReference type="EMBL" id="WSZM01000582">
    <property type="protein sequence ID" value="KAF4031434.1"/>
    <property type="molecule type" value="Genomic_DNA"/>
</dbReference>
<dbReference type="AlphaFoldDB" id="A0A833SI68"/>
<protein>
    <submittedName>
        <fullName evidence="1">Uncharacterized protein</fullName>
    </submittedName>
</protein>
<evidence type="ECO:0000313" key="2">
    <source>
        <dbReference type="Proteomes" id="UP000602510"/>
    </source>
</evidence>
<keyword evidence="2" id="KW-1185">Reference proteome</keyword>